<feature type="domain" description="SpoVT-AbrB" evidence="1">
    <location>
        <begin position="13"/>
        <end position="60"/>
    </location>
</feature>
<dbReference type="RefSeq" id="WP_183251239.1">
    <property type="nucleotide sequence ID" value="NZ_JACHEP010000001.1"/>
</dbReference>
<protein>
    <submittedName>
        <fullName evidence="2">Putative addiction module antidote</fullName>
    </submittedName>
</protein>
<dbReference type="Gene3D" id="2.10.260.10">
    <property type="match status" value="1"/>
</dbReference>
<dbReference type="SMART" id="SM00966">
    <property type="entry name" value="SpoVT_AbrB"/>
    <property type="match status" value="1"/>
</dbReference>
<comment type="caution">
    <text evidence="2">The sequence shown here is derived from an EMBL/GenBank/DDBJ whole genome shotgun (WGS) entry which is preliminary data.</text>
</comment>
<organism evidence="2 3">
    <name type="scientific">Anoxybacteroides tepidamans</name>
    <dbReference type="NCBI Taxonomy" id="265948"/>
    <lineage>
        <taxon>Bacteria</taxon>
        <taxon>Bacillati</taxon>
        <taxon>Bacillota</taxon>
        <taxon>Bacilli</taxon>
        <taxon>Bacillales</taxon>
        <taxon>Anoxybacillaceae</taxon>
        <taxon>Anoxybacteroides</taxon>
    </lineage>
</organism>
<dbReference type="InterPro" id="IPR013432">
    <property type="entry name" value="Doc_partner"/>
</dbReference>
<dbReference type="AlphaFoldDB" id="A0A7W8IN16"/>
<dbReference type="Proteomes" id="UP000520011">
    <property type="component" value="Unassembled WGS sequence"/>
</dbReference>
<evidence type="ECO:0000313" key="3">
    <source>
        <dbReference type="Proteomes" id="UP000520011"/>
    </source>
</evidence>
<dbReference type="Pfam" id="PF04014">
    <property type="entry name" value="MazE_antitoxin"/>
    <property type="match status" value="1"/>
</dbReference>
<sequence length="88" mass="10236">MLAEEKYYIRKISQVGNSLSVNIPAEFVKEMELRKGEEVILIYNQEKGEVTMRKSIKKLPEGIRPEVLHALNKAVTIYDQAFKNLKER</sequence>
<dbReference type="InterPro" id="IPR037914">
    <property type="entry name" value="SpoVT-AbrB_sf"/>
</dbReference>
<dbReference type="SUPFAM" id="SSF89447">
    <property type="entry name" value="AbrB/MazE/MraZ-like"/>
    <property type="match status" value="1"/>
</dbReference>
<dbReference type="GO" id="GO:0003677">
    <property type="term" value="F:DNA binding"/>
    <property type="evidence" value="ECO:0007669"/>
    <property type="project" value="InterPro"/>
</dbReference>
<dbReference type="NCBIfam" id="TIGR02609">
    <property type="entry name" value="doc_partner"/>
    <property type="match status" value="1"/>
</dbReference>
<keyword evidence="3" id="KW-1185">Reference proteome</keyword>
<reference evidence="2 3" key="1">
    <citation type="submission" date="2020-08" db="EMBL/GenBank/DDBJ databases">
        <title>Genomic Encyclopedia of Type Strains, Phase IV (KMG-IV): sequencing the most valuable type-strain genomes for metagenomic binning, comparative biology and taxonomic classification.</title>
        <authorList>
            <person name="Goeker M."/>
        </authorList>
    </citation>
    <scope>NUCLEOTIDE SEQUENCE [LARGE SCALE GENOMIC DNA]</scope>
    <source>
        <strain evidence="2 3">DSM 16325</strain>
    </source>
</reference>
<dbReference type="EMBL" id="JACHEP010000001">
    <property type="protein sequence ID" value="MBB5323493.1"/>
    <property type="molecule type" value="Genomic_DNA"/>
</dbReference>
<name>A0A7W8IN16_9BACL</name>
<gene>
    <name evidence="2" type="ORF">HNQ34_000570</name>
</gene>
<dbReference type="InterPro" id="IPR007159">
    <property type="entry name" value="SpoVT-AbrB_dom"/>
</dbReference>
<proteinExistence type="predicted"/>
<evidence type="ECO:0000259" key="1">
    <source>
        <dbReference type="SMART" id="SM00966"/>
    </source>
</evidence>
<evidence type="ECO:0000313" key="2">
    <source>
        <dbReference type="EMBL" id="MBB5323493.1"/>
    </source>
</evidence>
<accession>A0A7W8IN16</accession>